<name>A0A2C6K2N1_9APIC</name>
<evidence type="ECO:0000313" key="3">
    <source>
        <dbReference type="Proteomes" id="UP000221165"/>
    </source>
</evidence>
<dbReference type="GeneID" id="94432916"/>
<dbReference type="Proteomes" id="UP000221165">
    <property type="component" value="Unassembled WGS sequence"/>
</dbReference>
<dbReference type="AlphaFoldDB" id="A0A2C6K2N1"/>
<keyword evidence="2" id="KW-0255">Endonuclease</keyword>
<evidence type="ECO:0000256" key="1">
    <source>
        <dbReference type="SAM" id="MobiDB-lite"/>
    </source>
</evidence>
<protein>
    <submittedName>
        <fullName evidence="2">Endonuclease exonuclease phosphatase domain-containing</fullName>
    </submittedName>
</protein>
<keyword evidence="2" id="KW-0269">Exonuclease</keyword>
<feature type="compositionally biased region" description="Basic and acidic residues" evidence="1">
    <location>
        <begin position="16"/>
        <end position="25"/>
    </location>
</feature>
<dbReference type="GO" id="GO:0004527">
    <property type="term" value="F:exonuclease activity"/>
    <property type="evidence" value="ECO:0007669"/>
    <property type="project" value="UniProtKB-KW"/>
</dbReference>
<feature type="compositionally biased region" description="Low complexity" evidence="1">
    <location>
        <begin position="1"/>
        <end position="15"/>
    </location>
</feature>
<comment type="caution">
    <text evidence="2">The sequence shown here is derived from an EMBL/GenBank/DDBJ whole genome shotgun (WGS) entry which is preliminary data.</text>
</comment>
<dbReference type="VEuPathDB" id="ToxoDB:CSUI_009592"/>
<keyword evidence="2" id="KW-0378">Hydrolase</keyword>
<feature type="compositionally biased region" description="Low complexity" evidence="1">
    <location>
        <begin position="150"/>
        <end position="176"/>
    </location>
</feature>
<keyword evidence="2" id="KW-0540">Nuclease</keyword>
<dbReference type="OrthoDB" id="9975959at2759"/>
<dbReference type="GO" id="GO:0004519">
    <property type="term" value="F:endonuclease activity"/>
    <property type="evidence" value="ECO:0007669"/>
    <property type="project" value="UniProtKB-KW"/>
</dbReference>
<dbReference type="EMBL" id="MIGC01005790">
    <property type="protein sequence ID" value="PHJ16590.1"/>
    <property type="molecule type" value="Genomic_DNA"/>
</dbReference>
<feature type="region of interest" description="Disordered" evidence="1">
    <location>
        <begin position="132"/>
        <end position="176"/>
    </location>
</feature>
<feature type="non-terminal residue" evidence="2">
    <location>
        <position position="361"/>
    </location>
</feature>
<keyword evidence="3" id="KW-1185">Reference proteome</keyword>
<sequence length="361" mass="38887">MNLSFHCSSSFSPDSLRADSEKQRSDLHSLKKTSFLGISVDSFGRGTSSSSSLFCPSSSLESRGSLLSLMSEESCCSPLSSSERKTRSLCYDETGVPDTLDVCRVYVHQGIEQHEDSNALRRNSPVKMIYITSSNRKTPPSHSTPPPPSEISCFPSSSSSSSPSEDLQLSPQHSSASSSVSSPFSSSPLVCNLPFSSSSSSPSFLRPPSSLLLPLAFLLLHSSSQLSPHPSSSFSSFSSSSSSFSLAVWLSRNLEGTLPSLTKASAKKVVGLSRGSIYEPIVDFCFTIPEGSKGQIKAQTMISSPGHELIILNRTESEALSIINNSPDFSSSSSSSSYYYSDRDHTICRRLIDNARVREPL</sequence>
<organism evidence="2 3">
    <name type="scientific">Cystoisospora suis</name>
    <dbReference type="NCBI Taxonomy" id="483139"/>
    <lineage>
        <taxon>Eukaryota</taxon>
        <taxon>Sar</taxon>
        <taxon>Alveolata</taxon>
        <taxon>Apicomplexa</taxon>
        <taxon>Conoidasida</taxon>
        <taxon>Coccidia</taxon>
        <taxon>Eucoccidiorida</taxon>
        <taxon>Eimeriorina</taxon>
        <taxon>Sarcocystidae</taxon>
        <taxon>Cystoisospora</taxon>
    </lineage>
</organism>
<proteinExistence type="predicted"/>
<gene>
    <name evidence="2" type="ORF">CSUI_009592</name>
</gene>
<evidence type="ECO:0000313" key="2">
    <source>
        <dbReference type="EMBL" id="PHJ16590.1"/>
    </source>
</evidence>
<dbReference type="RefSeq" id="XP_067918317.1">
    <property type="nucleotide sequence ID" value="XM_068069705.1"/>
</dbReference>
<accession>A0A2C6K2N1</accession>
<feature type="region of interest" description="Disordered" evidence="1">
    <location>
        <begin position="1"/>
        <end position="25"/>
    </location>
</feature>
<reference evidence="2 3" key="1">
    <citation type="journal article" date="2017" name="Int. J. Parasitol.">
        <title>The genome of the protozoan parasite Cystoisospora suis and a reverse vaccinology approach to identify vaccine candidates.</title>
        <authorList>
            <person name="Palmieri N."/>
            <person name="Shrestha A."/>
            <person name="Ruttkowski B."/>
            <person name="Beck T."/>
            <person name="Vogl C."/>
            <person name="Tomley F."/>
            <person name="Blake D.P."/>
            <person name="Joachim A."/>
        </authorList>
    </citation>
    <scope>NUCLEOTIDE SEQUENCE [LARGE SCALE GENOMIC DNA]</scope>
    <source>
        <strain evidence="2 3">Wien I</strain>
    </source>
</reference>